<reference evidence="2" key="3">
    <citation type="submission" date="2015-06" db="UniProtKB">
        <authorList>
            <consortium name="EnsemblMetazoa"/>
        </authorList>
    </citation>
    <scope>IDENTIFICATION</scope>
</reference>
<evidence type="ECO:0000313" key="1">
    <source>
        <dbReference type="EMBL" id="ESO07429.1"/>
    </source>
</evidence>
<dbReference type="GeneID" id="20203341"/>
<dbReference type="Proteomes" id="UP000015101">
    <property type="component" value="Unassembled WGS sequence"/>
</dbReference>
<organism evidence="2 3">
    <name type="scientific">Helobdella robusta</name>
    <name type="common">Californian leech</name>
    <dbReference type="NCBI Taxonomy" id="6412"/>
    <lineage>
        <taxon>Eukaryota</taxon>
        <taxon>Metazoa</taxon>
        <taxon>Spiralia</taxon>
        <taxon>Lophotrochozoa</taxon>
        <taxon>Annelida</taxon>
        <taxon>Clitellata</taxon>
        <taxon>Hirudinea</taxon>
        <taxon>Rhynchobdellida</taxon>
        <taxon>Glossiphoniidae</taxon>
        <taxon>Helobdella</taxon>
    </lineage>
</organism>
<gene>
    <name evidence="2" type="primary">20203341</name>
    <name evidence="1" type="ORF">HELRODRAFT_170764</name>
</gene>
<dbReference type="AlphaFoldDB" id="T1F3E2"/>
<dbReference type="EMBL" id="AMQM01003675">
    <property type="status" value="NOT_ANNOTATED_CDS"/>
    <property type="molecule type" value="Genomic_DNA"/>
</dbReference>
<reference evidence="3" key="1">
    <citation type="submission" date="2012-12" db="EMBL/GenBank/DDBJ databases">
        <authorList>
            <person name="Hellsten U."/>
            <person name="Grimwood J."/>
            <person name="Chapman J.A."/>
            <person name="Shapiro H."/>
            <person name="Aerts A."/>
            <person name="Otillar R.P."/>
            <person name="Terry A.Y."/>
            <person name="Boore J.L."/>
            <person name="Simakov O."/>
            <person name="Marletaz F."/>
            <person name="Cho S.-J."/>
            <person name="Edsinger-Gonzales E."/>
            <person name="Havlak P."/>
            <person name="Kuo D.-H."/>
            <person name="Larsson T."/>
            <person name="Lv J."/>
            <person name="Arendt D."/>
            <person name="Savage R."/>
            <person name="Osoegawa K."/>
            <person name="de Jong P."/>
            <person name="Lindberg D.R."/>
            <person name="Seaver E.C."/>
            <person name="Weisblat D.A."/>
            <person name="Putnam N.H."/>
            <person name="Grigoriev I.V."/>
            <person name="Rokhsar D.S."/>
        </authorList>
    </citation>
    <scope>NUCLEOTIDE SEQUENCE</scope>
</reference>
<evidence type="ECO:0000313" key="3">
    <source>
        <dbReference type="Proteomes" id="UP000015101"/>
    </source>
</evidence>
<dbReference type="EnsemblMetazoa" id="HelroT170764">
    <property type="protein sequence ID" value="HelroP170764"/>
    <property type="gene ID" value="HelroG170764"/>
</dbReference>
<sequence>MDILIAGSSSEFTSGHFIPASSDRQIHTDTEEKTTCYMQSRTSIQSIVIQQEHGITFTTPISKQGTYLQYALHNCKRAESSHRSTHMLLGMSADTKLVARFGFVQLETMQIVTTHAHIVP</sequence>
<dbReference type="KEGG" id="hro:HELRODRAFT_170764"/>
<dbReference type="CTD" id="20203341"/>
<keyword evidence="3" id="KW-1185">Reference proteome</keyword>
<protein>
    <submittedName>
        <fullName evidence="1 2">Uncharacterized protein</fullName>
    </submittedName>
</protein>
<reference evidence="1 3" key="2">
    <citation type="journal article" date="2013" name="Nature">
        <title>Insights into bilaterian evolution from three spiralian genomes.</title>
        <authorList>
            <person name="Simakov O."/>
            <person name="Marletaz F."/>
            <person name="Cho S.J."/>
            <person name="Edsinger-Gonzales E."/>
            <person name="Havlak P."/>
            <person name="Hellsten U."/>
            <person name="Kuo D.H."/>
            <person name="Larsson T."/>
            <person name="Lv J."/>
            <person name="Arendt D."/>
            <person name="Savage R."/>
            <person name="Osoegawa K."/>
            <person name="de Jong P."/>
            <person name="Grimwood J."/>
            <person name="Chapman J.A."/>
            <person name="Shapiro H."/>
            <person name="Aerts A."/>
            <person name="Otillar R.P."/>
            <person name="Terry A.Y."/>
            <person name="Boore J.L."/>
            <person name="Grigoriev I.V."/>
            <person name="Lindberg D.R."/>
            <person name="Seaver E.C."/>
            <person name="Weisblat D.A."/>
            <person name="Putnam N.H."/>
            <person name="Rokhsar D.S."/>
        </authorList>
    </citation>
    <scope>NUCLEOTIDE SEQUENCE</scope>
</reference>
<proteinExistence type="predicted"/>
<accession>T1F3E2</accession>
<name>T1F3E2_HELRO</name>
<dbReference type="InParanoid" id="T1F3E2"/>
<dbReference type="HOGENOM" id="CLU_2052128_0_0_1"/>
<dbReference type="EMBL" id="KB096222">
    <property type="protein sequence ID" value="ESO07429.1"/>
    <property type="molecule type" value="Genomic_DNA"/>
</dbReference>
<dbReference type="RefSeq" id="XP_009014807.1">
    <property type="nucleotide sequence ID" value="XM_009016559.1"/>
</dbReference>
<evidence type="ECO:0000313" key="2">
    <source>
        <dbReference type="EnsemblMetazoa" id="HelroP170764"/>
    </source>
</evidence>